<dbReference type="InterPro" id="IPR000182">
    <property type="entry name" value="GNAT_dom"/>
</dbReference>
<evidence type="ECO:0000313" key="3">
    <source>
        <dbReference type="EMBL" id="MFC6954047.1"/>
    </source>
</evidence>
<dbReference type="EMBL" id="JBHSXN010000002">
    <property type="protein sequence ID" value="MFC6954047.1"/>
    <property type="molecule type" value="Genomic_DNA"/>
</dbReference>
<dbReference type="SUPFAM" id="SSF55729">
    <property type="entry name" value="Acyl-CoA N-acyltransferases (Nat)"/>
    <property type="match status" value="1"/>
</dbReference>
<evidence type="ECO:0000313" key="4">
    <source>
        <dbReference type="Proteomes" id="UP001596395"/>
    </source>
</evidence>
<dbReference type="PROSITE" id="PS51186">
    <property type="entry name" value="GNAT"/>
    <property type="match status" value="1"/>
</dbReference>
<keyword evidence="3" id="KW-0808">Transferase</keyword>
<dbReference type="InterPro" id="IPR050276">
    <property type="entry name" value="MshD_Acetyltransferase"/>
</dbReference>
<dbReference type="Pfam" id="PF00583">
    <property type="entry name" value="Acetyltransf_1"/>
    <property type="match status" value="1"/>
</dbReference>
<dbReference type="Proteomes" id="UP001596395">
    <property type="component" value="Unassembled WGS sequence"/>
</dbReference>
<feature type="region of interest" description="Disordered" evidence="1">
    <location>
        <begin position="1"/>
        <end position="22"/>
    </location>
</feature>
<gene>
    <name evidence="3" type="ORF">ACFQGB_14350</name>
</gene>
<dbReference type="GO" id="GO:0016746">
    <property type="term" value="F:acyltransferase activity"/>
    <property type="evidence" value="ECO:0007669"/>
    <property type="project" value="UniProtKB-KW"/>
</dbReference>
<evidence type="ECO:0000256" key="1">
    <source>
        <dbReference type="SAM" id="MobiDB-lite"/>
    </source>
</evidence>
<reference evidence="3 4" key="1">
    <citation type="journal article" date="2019" name="Int. J. Syst. Evol. Microbiol.">
        <title>The Global Catalogue of Microorganisms (GCM) 10K type strain sequencing project: providing services to taxonomists for standard genome sequencing and annotation.</title>
        <authorList>
            <consortium name="The Broad Institute Genomics Platform"/>
            <consortium name="The Broad Institute Genome Sequencing Center for Infectious Disease"/>
            <person name="Wu L."/>
            <person name="Ma J."/>
        </authorList>
    </citation>
    <scope>NUCLEOTIDE SEQUENCE [LARGE SCALE GENOMIC DNA]</scope>
    <source>
        <strain evidence="3 4">GX26</strain>
    </source>
</reference>
<dbReference type="AlphaFoldDB" id="A0ABD5VLG1"/>
<dbReference type="Gene3D" id="3.40.630.30">
    <property type="match status" value="1"/>
</dbReference>
<sequence>MTGNRAYPDDATSGFPTPPRSFADREDREIRIDAIDDAQMDAVAEMYVAFDPADRAQGIPPAGEDRVYDWLDAIFDEGLNVAAFHGDDVAGHATLVPDAAHGEPGEHAYELAIFVLQKYQRAGIGRELLETLLGHGASEGVDRVWLTVERWNSAAVALYRDVGFETCGSESFELEMSLRLTD</sequence>
<evidence type="ECO:0000259" key="2">
    <source>
        <dbReference type="PROSITE" id="PS51186"/>
    </source>
</evidence>
<proteinExistence type="predicted"/>
<dbReference type="InterPro" id="IPR016181">
    <property type="entry name" value="Acyl_CoA_acyltransferase"/>
</dbReference>
<dbReference type="RefSeq" id="WP_336350989.1">
    <property type="nucleotide sequence ID" value="NZ_JAZAQL010000002.1"/>
</dbReference>
<accession>A0ABD5VLG1</accession>
<feature type="domain" description="N-acetyltransferase" evidence="2">
    <location>
        <begin position="30"/>
        <end position="181"/>
    </location>
</feature>
<comment type="caution">
    <text evidence="3">The sequence shown here is derived from an EMBL/GenBank/DDBJ whole genome shotgun (WGS) entry which is preliminary data.</text>
</comment>
<dbReference type="EC" id="2.3.-.-" evidence="3"/>
<keyword evidence="4" id="KW-1185">Reference proteome</keyword>
<organism evidence="3 4">
    <name type="scientific">Halorubellus litoreus</name>
    <dbReference type="NCBI Taxonomy" id="755308"/>
    <lineage>
        <taxon>Archaea</taxon>
        <taxon>Methanobacteriati</taxon>
        <taxon>Methanobacteriota</taxon>
        <taxon>Stenosarchaea group</taxon>
        <taxon>Halobacteria</taxon>
        <taxon>Halobacteriales</taxon>
        <taxon>Halorubellaceae</taxon>
        <taxon>Halorubellus</taxon>
    </lineage>
</organism>
<protein>
    <submittedName>
        <fullName evidence="3">GNAT family N-acetyltransferase</fullName>
        <ecNumber evidence="3">2.3.-.-</ecNumber>
    </submittedName>
</protein>
<name>A0ABD5VLG1_9EURY</name>
<dbReference type="CDD" id="cd04301">
    <property type="entry name" value="NAT_SF"/>
    <property type="match status" value="1"/>
</dbReference>
<dbReference type="PANTHER" id="PTHR43617">
    <property type="entry name" value="L-AMINO ACID N-ACETYLTRANSFERASE"/>
    <property type="match status" value="1"/>
</dbReference>
<keyword evidence="3" id="KW-0012">Acyltransferase</keyword>